<accession>A0A080ZHG7</accession>
<evidence type="ECO:0000313" key="2">
    <source>
        <dbReference type="Proteomes" id="UP000028582"/>
    </source>
</evidence>
<evidence type="ECO:0000313" key="1">
    <source>
        <dbReference type="EMBL" id="ETO66078.1"/>
    </source>
</evidence>
<dbReference type="AlphaFoldDB" id="A0A080ZHG7"/>
<comment type="caution">
    <text evidence="1">The sequence shown here is derived from an EMBL/GenBank/DDBJ whole genome shotgun (WGS) entry which is preliminary data.</text>
</comment>
<name>A0A080ZHG7_PHYNI</name>
<dbReference type="EMBL" id="ANJA01003102">
    <property type="protein sequence ID" value="ETO66078.1"/>
    <property type="molecule type" value="Genomic_DNA"/>
</dbReference>
<gene>
    <name evidence="1" type="ORF">F444_16673</name>
</gene>
<protein>
    <submittedName>
        <fullName evidence="1">Uncharacterized protein</fullName>
    </submittedName>
</protein>
<sequence length="30" mass="3339">MLKRIFFKVVSARKGIDELFHVAAPSLHGA</sequence>
<reference evidence="1 2" key="1">
    <citation type="submission" date="2013-11" db="EMBL/GenBank/DDBJ databases">
        <title>The Genome Sequence of Phytophthora parasitica P1976.</title>
        <authorList>
            <consortium name="The Broad Institute Genomics Platform"/>
            <person name="Russ C."/>
            <person name="Tyler B."/>
            <person name="Panabieres F."/>
            <person name="Shan W."/>
            <person name="Tripathy S."/>
            <person name="Grunwald N."/>
            <person name="Machado M."/>
            <person name="Johnson C.S."/>
            <person name="Walker B."/>
            <person name="Young S."/>
            <person name="Zeng Q."/>
            <person name="Gargeya S."/>
            <person name="Fitzgerald M."/>
            <person name="Haas B."/>
            <person name="Abouelleil A."/>
            <person name="Allen A.W."/>
            <person name="Alvarado L."/>
            <person name="Arachchi H.M."/>
            <person name="Berlin A.M."/>
            <person name="Chapman S.B."/>
            <person name="Gainer-Dewar J."/>
            <person name="Goldberg J."/>
            <person name="Griggs A."/>
            <person name="Gujja S."/>
            <person name="Hansen M."/>
            <person name="Howarth C."/>
            <person name="Imamovic A."/>
            <person name="Ireland A."/>
            <person name="Larimer J."/>
            <person name="McCowan C."/>
            <person name="Murphy C."/>
            <person name="Pearson M."/>
            <person name="Poon T.W."/>
            <person name="Priest M."/>
            <person name="Roberts A."/>
            <person name="Saif S."/>
            <person name="Shea T."/>
            <person name="Sisk P."/>
            <person name="Sykes S."/>
            <person name="Wortman J."/>
            <person name="Nusbaum C."/>
            <person name="Birren B."/>
        </authorList>
    </citation>
    <scope>NUCLEOTIDE SEQUENCE [LARGE SCALE GENOMIC DNA]</scope>
    <source>
        <strain evidence="1 2">P1976</strain>
    </source>
</reference>
<organism evidence="1 2">
    <name type="scientific">Phytophthora nicotianae P1976</name>
    <dbReference type="NCBI Taxonomy" id="1317066"/>
    <lineage>
        <taxon>Eukaryota</taxon>
        <taxon>Sar</taxon>
        <taxon>Stramenopiles</taxon>
        <taxon>Oomycota</taxon>
        <taxon>Peronosporomycetes</taxon>
        <taxon>Peronosporales</taxon>
        <taxon>Peronosporaceae</taxon>
        <taxon>Phytophthora</taxon>
    </lineage>
</organism>
<dbReference type="Proteomes" id="UP000028582">
    <property type="component" value="Unassembled WGS sequence"/>
</dbReference>
<proteinExistence type="predicted"/>